<comment type="caution">
    <text evidence="2">The sequence shown here is derived from an EMBL/GenBank/DDBJ whole genome shotgun (WGS) entry which is preliminary data.</text>
</comment>
<evidence type="ECO:0000259" key="1">
    <source>
        <dbReference type="Pfam" id="PF14028"/>
    </source>
</evidence>
<reference evidence="2 3" key="1">
    <citation type="journal article" date="2010" name="Syst. Appl. Microbiol.">
        <title>Four new species of Chryseobacterium from the rhizosphere of coastal sand dune plants, Chryseobacterium elymi sp. nov., Chryseobacterium hagamense sp. nov., Chryseobacterium lathyri sp. nov. and Chryseobacterium rhizosphaerae sp. nov.</title>
        <authorList>
            <person name="Cho S.H."/>
            <person name="Lee K.S."/>
            <person name="Shin D.S."/>
            <person name="Han J.H."/>
            <person name="Park K.S."/>
            <person name="Lee C.H."/>
            <person name="Park K.H."/>
            <person name="Kim S.B."/>
        </authorList>
    </citation>
    <scope>NUCLEOTIDE SEQUENCE [LARGE SCALE GENOMIC DNA]</scope>
    <source>
        <strain evidence="2 3">KCTC 22548</strain>
    </source>
</reference>
<feature type="domain" description="Thiopeptide-type bacteriocin biosynthesis" evidence="1">
    <location>
        <begin position="15"/>
        <end position="279"/>
    </location>
</feature>
<dbReference type="NCBIfam" id="TIGR03891">
    <property type="entry name" value="thiopep_ocin"/>
    <property type="match status" value="1"/>
</dbReference>
<gene>
    <name evidence="2" type="ORF">DRF57_21635</name>
</gene>
<dbReference type="RefSeq" id="WP_115920797.1">
    <property type="nucleotide sequence ID" value="NZ_BJYH01000019.1"/>
</dbReference>
<protein>
    <recommendedName>
        <fullName evidence="1">Thiopeptide-type bacteriocin biosynthesis domain-containing protein</fullName>
    </recommendedName>
</protein>
<evidence type="ECO:0000313" key="3">
    <source>
        <dbReference type="Proteomes" id="UP000256491"/>
    </source>
</evidence>
<sequence length="295" mass="36248">MGNNIKRKFYIGSEWLYLKIYGNPIVLDEILIKDILIVVNRLIRKELIERFFYIRYEDPDFHLRLRFKIKDVESLVEIIKIFNKLLARKSVENQISNFQIDTYQREIERYGIETIELVEKLFCFDSLRVLELLKFCTASEKDIRWLFGVQTIHYYFNLFDIQMEIRLRIMKRVVDNFKTEFNIKTSKYSKVLLKKYKSDRDTINDFFLNQKKKEDKYFKINQKFFIVQKNIMNYIKQKNNENSIEDLVVDIIHVSINRLFIYDLRLSEMVSYEYLLKFYTEYKHNPNFYKKNIYI</sequence>
<accession>A0ABX9IEM3</accession>
<dbReference type="InterPro" id="IPR023809">
    <property type="entry name" value="Thiopep_bacteriocin_synth_dom"/>
</dbReference>
<dbReference type="EMBL" id="QNUF01000038">
    <property type="protein sequence ID" value="REC70830.1"/>
    <property type="molecule type" value="Genomic_DNA"/>
</dbReference>
<dbReference type="Proteomes" id="UP000256491">
    <property type="component" value="Unassembled WGS sequence"/>
</dbReference>
<evidence type="ECO:0000313" key="2">
    <source>
        <dbReference type="EMBL" id="REC70830.1"/>
    </source>
</evidence>
<organism evidence="2 3">
    <name type="scientific">Chryseobacterium rhizosphaerae</name>
    <dbReference type="NCBI Taxonomy" id="395937"/>
    <lineage>
        <taxon>Bacteria</taxon>
        <taxon>Pseudomonadati</taxon>
        <taxon>Bacteroidota</taxon>
        <taxon>Flavobacteriia</taxon>
        <taxon>Flavobacteriales</taxon>
        <taxon>Weeksellaceae</taxon>
        <taxon>Chryseobacterium group</taxon>
        <taxon>Chryseobacterium</taxon>
    </lineage>
</organism>
<keyword evidence="3" id="KW-1185">Reference proteome</keyword>
<name>A0ABX9IEM3_9FLAO</name>
<dbReference type="Pfam" id="PF14028">
    <property type="entry name" value="Lant_dehydr_C"/>
    <property type="match status" value="1"/>
</dbReference>
<proteinExistence type="predicted"/>